<dbReference type="SUPFAM" id="SSF54534">
    <property type="entry name" value="FKBP-like"/>
    <property type="match status" value="1"/>
</dbReference>
<feature type="compositionally biased region" description="Acidic residues" evidence="5">
    <location>
        <begin position="295"/>
        <end position="305"/>
    </location>
</feature>
<dbReference type="InterPro" id="IPR046357">
    <property type="entry name" value="PPIase_dom_sf"/>
</dbReference>
<dbReference type="Pfam" id="PF00254">
    <property type="entry name" value="FKBP_C"/>
    <property type="match status" value="1"/>
</dbReference>
<feature type="chain" id="PRO_5011736884" description="peptidylprolyl isomerase" evidence="6">
    <location>
        <begin position="22"/>
        <end position="328"/>
    </location>
</feature>
<keyword evidence="4 8" id="KW-0413">Isomerase</keyword>
<evidence type="ECO:0000313" key="9">
    <source>
        <dbReference type="Proteomes" id="UP000198846"/>
    </source>
</evidence>
<evidence type="ECO:0000256" key="6">
    <source>
        <dbReference type="SAM" id="SignalP"/>
    </source>
</evidence>
<dbReference type="RefSeq" id="WP_092136631.1">
    <property type="nucleotide sequence ID" value="NZ_FNQK01000027.1"/>
</dbReference>
<feature type="signal peptide" evidence="6">
    <location>
        <begin position="1"/>
        <end position="21"/>
    </location>
</feature>
<accession>A0A1H4DA27</accession>
<dbReference type="OrthoDB" id="1424215at2"/>
<evidence type="ECO:0000313" key="8">
    <source>
        <dbReference type="EMBL" id="SEA69408.1"/>
    </source>
</evidence>
<proteinExistence type="predicted"/>
<keyword evidence="3 4" id="KW-0697">Rotamase</keyword>
<sequence>MKITKLFLLCFALGISVTSCDEDEKVEAEFVERDRQEVYDENIAEIEAFLESHTFNYAEFQNNPMYSDLTTTPPTVTPNDSYSIEFTELSDTSTDLAIIDFLDSATYPKLELHTVTQDDIEYKLYILKVREGLGESVHRLDKAAVLYKGTVPNGTVFDSAVTVNTSFNLTTAGDELGVIRGFREGLVRFKTSQGFTDNDSGETVYHNHGIGAVFIPSGLGYFSSELTNIPSYSPVFFRFSVITRSDTDYDSDGVPSHLEDLDGDGNGFNDDTDGDGLPNFVDNDDDGDGVITIYEDIDEDGDPTNDDTNGNGIPNYLDATVSLSNQSS</sequence>
<reference evidence="8 9" key="1">
    <citation type="submission" date="2016-10" db="EMBL/GenBank/DDBJ databases">
        <authorList>
            <person name="de Groot N.N."/>
        </authorList>
    </citation>
    <scope>NUCLEOTIDE SEQUENCE [LARGE SCALE GENOMIC DNA]</scope>
    <source>
        <strain evidence="8 9">DSM 23842</strain>
    </source>
</reference>
<dbReference type="GO" id="GO:0005509">
    <property type="term" value="F:calcium ion binding"/>
    <property type="evidence" value="ECO:0007669"/>
    <property type="project" value="InterPro"/>
</dbReference>
<keyword evidence="6" id="KW-0732">Signal</keyword>
<feature type="region of interest" description="Disordered" evidence="5">
    <location>
        <begin position="258"/>
        <end position="328"/>
    </location>
</feature>
<comment type="catalytic activity">
    <reaction evidence="1 4">
        <text>[protein]-peptidylproline (omega=180) = [protein]-peptidylproline (omega=0)</text>
        <dbReference type="Rhea" id="RHEA:16237"/>
        <dbReference type="Rhea" id="RHEA-COMP:10747"/>
        <dbReference type="Rhea" id="RHEA-COMP:10748"/>
        <dbReference type="ChEBI" id="CHEBI:83833"/>
        <dbReference type="ChEBI" id="CHEBI:83834"/>
        <dbReference type="EC" id="5.2.1.8"/>
    </reaction>
</comment>
<dbReference type="GO" id="GO:0003755">
    <property type="term" value="F:peptidyl-prolyl cis-trans isomerase activity"/>
    <property type="evidence" value="ECO:0007669"/>
    <property type="project" value="UniProtKB-KW"/>
</dbReference>
<dbReference type="PROSITE" id="PS51257">
    <property type="entry name" value="PROKAR_LIPOPROTEIN"/>
    <property type="match status" value="1"/>
</dbReference>
<dbReference type="AlphaFoldDB" id="A0A1H4DA27"/>
<feature type="domain" description="PPIase FKBP-type" evidence="7">
    <location>
        <begin position="140"/>
        <end position="230"/>
    </location>
</feature>
<gene>
    <name evidence="8" type="ORF">SAMN04487990_1278</name>
</gene>
<name>A0A1H4DA27_BIZPA</name>
<evidence type="ECO:0000259" key="7">
    <source>
        <dbReference type="PROSITE" id="PS50059"/>
    </source>
</evidence>
<dbReference type="SUPFAM" id="SSF103647">
    <property type="entry name" value="TSP type-3 repeat"/>
    <property type="match status" value="1"/>
</dbReference>
<protein>
    <recommendedName>
        <fullName evidence="2 4">peptidylprolyl isomerase</fullName>
        <ecNumber evidence="2 4">5.2.1.8</ecNumber>
    </recommendedName>
</protein>
<dbReference type="InterPro" id="IPR028974">
    <property type="entry name" value="TSP_type-3_rpt"/>
</dbReference>
<evidence type="ECO:0000256" key="5">
    <source>
        <dbReference type="SAM" id="MobiDB-lite"/>
    </source>
</evidence>
<dbReference type="STRING" id="283786.SAMN04487990_1278"/>
<dbReference type="EC" id="5.2.1.8" evidence="2 4"/>
<evidence type="ECO:0000256" key="3">
    <source>
        <dbReference type="ARBA" id="ARBA00023110"/>
    </source>
</evidence>
<dbReference type="PROSITE" id="PS50059">
    <property type="entry name" value="FKBP_PPIASE"/>
    <property type="match status" value="1"/>
</dbReference>
<keyword evidence="9" id="KW-1185">Reference proteome</keyword>
<dbReference type="InterPro" id="IPR001179">
    <property type="entry name" value="PPIase_FKBP_dom"/>
</dbReference>
<evidence type="ECO:0000256" key="4">
    <source>
        <dbReference type="PROSITE-ProRule" id="PRU00277"/>
    </source>
</evidence>
<organism evidence="8 9">
    <name type="scientific">Bizionia paragorgiae</name>
    <dbReference type="NCBI Taxonomy" id="283786"/>
    <lineage>
        <taxon>Bacteria</taxon>
        <taxon>Pseudomonadati</taxon>
        <taxon>Bacteroidota</taxon>
        <taxon>Flavobacteriia</taxon>
        <taxon>Flavobacteriales</taxon>
        <taxon>Flavobacteriaceae</taxon>
        <taxon>Bizionia</taxon>
    </lineage>
</organism>
<dbReference type="EMBL" id="FNQK01000027">
    <property type="protein sequence ID" value="SEA69408.1"/>
    <property type="molecule type" value="Genomic_DNA"/>
</dbReference>
<dbReference type="Gene3D" id="3.10.50.40">
    <property type="match status" value="1"/>
</dbReference>
<evidence type="ECO:0000256" key="1">
    <source>
        <dbReference type="ARBA" id="ARBA00000971"/>
    </source>
</evidence>
<evidence type="ECO:0000256" key="2">
    <source>
        <dbReference type="ARBA" id="ARBA00013194"/>
    </source>
</evidence>
<dbReference type="Proteomes" id="UP000198846">
    <property type="component" value="Unassembled WGS sequence"/>
</dbReference>